<feature type="non-terminal residue" evidence="1">
    <location>
        <position position="1"/>
    </location>
</feature>
<comment type="caution">
    <text evidence="1">The sequence shown here is derived from an EMBL/GenBank/DDBJ whole genome shotgun (WGS) entry which is preliminary data.</text>
</comment>
<organism evidence="1 2">
    <name type="scientific">Bacteroides ovatus</name>
    <dbReference type="NCBI Taxonomy" id="28116"/>
    <lineage>
        <taxon>Bacteria</taxon>
        <taxon>Pseudomonadati</taxon>
        <taxon>Bacteroidota</taxon>
        <taxon>Bacteroidia</taxon>
        <taxon>Bacteroidales</taxon>
        <taxon>Bacteroidaceae</taxon>
        <taxon>Bacteroides</taxon>
    </lineage>
</organism>
<evidence type="ECO:0000313" key="1">
    <source>
        <dbReference type="EMBL" id="KAA3951503.1"/>
    </source>
</evidence>
<accession>A0A5M5C8E1</accession>
<dbReference type="Proteomes" id="UP000323717">
    <property type="component" value="Unassembled WGS sequence"/>
</dbReference>
<reference evidence="1 2" key="1">
    <citation type="journal article" date="2019" name="Nat. Med.">
        <title>A library of human gut bacterial isolates paired with longitudinal multiomics data enables mechanistic microbiome research.</title>
        <authorList>
            <person name="Poyet M."/>
            <person name="Groussin M."/>
            <person name="Gibbons S.M."/>
            <person name="Avila-Pacheco J."/>
            <person name="Jiang X."/>
            <person name="Kearney S.M."/>
            <person name="Perrotta A.R."/>
            <person name="Berdy B."/>
            <person name="Zhao S."/>
            <person name="Lieberman T.D."/>
            <person name="Swanson P.K."/>
            <person name="Smith M."/>
            <person name="Roesemann S."/>
            <person name="Alexander J.E."/>
            <person name="Rich S.A."/>
            <person name="Livny J."/>
            <person name="Vlamakis H."/>
            <person name="Clish C."/>
            <person name="Bullock K."/>
            <person name="Deik A."/>
            <person name="Scott J."/>
            <person name="Pierce K.A."/>
            <person name="Xavier R.J."/>
            <person name="Alm E.J."/>
        </authorList>
    </citation>
    <scope>NUCLEOTIDE SEQUENCE [LARGE SCALE GENOMIC DNA]</scope>
    <source>
        <strain evidence="1 2">BIOML-A163</strain>
    </source>
</reference>
<sequence length="162" mass="18229">RLRKDLYHGNHFEPFQGLLSDEGPYAIGDQVKTMSSATDICLYGSAWVGMLASIVDTTNVECILQLDCNATDFYSTRKHPTYLLFNPYFEAKEVTLNQHFTEPTDLYDLVSKKYIKKNCTGETSIILNPDNAVTIVCIPASAKKTKKHGKLIVDGEIVDYRL</sequence>
<proteinExistence type="predicted"/>
<evidence type="ECO:0000313" key="2">
    <source>
        <dbReference type="Proteomes" id="UP000323717"/>
    </source>
</evidence>
<gene>
    <name evidence="1" type="ORF">F3D71_12475</name>
</gene>
<name>A0A5M5C8E1_BACOV</name>
<dbReference type="AlphaFoldDB" id="A0A5M5C8E1"/>
<protein>
    <submittedName>
        <fullName evidence="1">Uncharacterized protein</fullName>
    </submittedName>
</protein>
<dbReference type="EMBL" id="VWLE01000158">
    <property type="protein sequence ID" value="KAA3951503.1"/>
    <property type="molecule type" value="Genomic_DNA"/>
</dbReference>